<protein>
    <submittedName>
        <fullName evidence="3">Uncharacterized protein</fullName>
    </submittedName>
</protein>
<keyword evidence="1" id="KW-1133">Transmembrane helix</keyword>
<evidence type="ECO:0000313" key="2">
    <source>
        <dbReference type="Proteomes" id="UP000050790"/>
    </source>
</evidence>
<dbReference type="AlphaFoldDB" id="A0AA85AP38"/>
<sequence>METLFNAFCSQQHFGSIEYYYFDFFRMLGNALKITIILIAWISHCSAQFDLKNYPNIPGYYDSELYDRYRIRRHFMPQRFGKRYTRFVPQRFGKRLYEMMNR</sequence>
<proteinExistence type="predicted"/>
<organism evidence="2 3">
    <name type="scientific">Schistosoma margrebowiei</name>
    <dbReference type="NCBI Taxonomy" id="48269"/>
    <lineage>
        <taxon>Eukaryota</taxon>
        <taxon>Metazoa</taxon>
        <taxon>Spiralia</taxon>
        <taxon>Lophotrochozoa</taxon>
        <taxon>Platyhelminthes</taxon>
        <taxon>Trematoda</taxon>
        <taxon>Digenea</taxon>
        <taxon>Strigeidida</taxon>
        <taxon>Schistosomatoidea</taxon>
        <taxon>Schistosomatidae</taxon>
        <taxon>Schistosoma</taxon>
    </lineage>
</organism>
<keyword evidence="1" id="KW-0472">Membrane</keyword>
<reference evidence="3" key="1">
    <citation type="submission" date="2023-11" db="UniProtKB">
        <authorList>
            <consortium name="WormBaseParasite"/>
        </authorList>
    </citation>
    <scope>IDENTIFICATION</scope>
</reference>
<dbReference type="Proteomes" id="UP000050790">
    <property type="component" value="Unassembled WGS sequence"/>
</dbReference>
<evidence type="ECO:0000256" key="1">
    <source>
        <dbReference type="SAM" id="Phobius"/>
    </source>
</evidence>
<dbReference type="WBParaSite" id="SMRG1_95700.1">
    <property type="protein sequence ID" value="SMRG1_95700.1"/>
    <property type="gene ID" value="SMRG1_95700"/>
</dbReference>
<keyword evidence="1" id="KW-0812">Transmembrane</keyword>
<feature type="transmembrane region" description="Helical" evidence="1">
    <location>
        <begin position="24"/>
        <end position="42"/>
    </location>
</feature>
<name>A0AA85AP38_9TREM</name>
<accession>A0AA85AP38</accession>
<evidence type="ECO:0000313" key="3">
    <source>
        <dbReference type="WBParaSite" id="SMRG1_95700.1"/>
    </source>
</evidence>